<feature type="transmembrane region" description="Helical" evidence="8">
    <location>
        <begin position="16"/>
        <end position="35"/>
    </location>
</feature>
<evidence type="ECO:0000256" key="3">
    <source>
        <dbReference type="ARBA" id="ARBA00022502"/>
    </source>
</evidence>
<proteinExistence type="predicted"/>
<gene>
    <name evidence="9" type="ORF">O3M35_007379</name>
</gene>
<feature type="transmembrane region" description="Helical" evidence="8">
    <location>
        <begin position="125"/>
        <end position="149"/>
    </location>
</feature>
<dbReference type="InterPro" id="IPR009580">
    <property type="entry name" value="GPI_biosynthesis_protein_Pig-F"/>
</dbReference>
<dbReference type="AlphaFoldDB" id="A0AAW1DCV5"/>
<evidence type="ECO:0000313" key="10">
    <source>
        <dbReference type="Proteomes" id="UP001461498"/>
    </source>
</evidence>
<evidence type="ECO:0000256" key="5">
    <source>
        <dbReference type="ARBA" id="ARBA00022824"/>
    </source>
</evidence>
<evidence type="ECO:0000256" key="7">
    <source>
        <dbReference type="ARBA" id="ARBA00023136"/>
    </source>
</evidence>
<comment type="subcellular location">
    <subcellularLocation>
        <location evidence="1">Endoplasmic reticulum membrane</location>
        <topology evidence="1">Multi-pass membrane protein</topology>
    </subcellularLocation>
</comment>
<feature type="transmembrane region" description="Helical" evidence="8">
    <location>
        <begin position="96"/>
        <end position="119"/>
    </location>
</feature>
<feature type="transmembrane region" description="Helical" evidence="8">
    <location>
        <begin position="195"/>
        <end position="220"/>
    </location>
</feature>
<reference evidence="9 10" key="1">
    <citation type="submission" date="2022-12" db="EMBL/GenBank/DDBJ databases">
        <title>Chromosome-level genome assembly of true bugs.</title>
        <authorList>
            <person name="Ma L."/>
            <person name="Li H."/>
        </authorList>
    </citation>
    <scope>NUCLEOTIDE SEQUENCE [LARGE SCALE GENOMIC DNA]</scope>
    <source>
        <strain evidence="9">Lab_2022b</strain>
    </source>
</reference>
<sequence length="252" mass="29108">MKLLSSDEEIFRKASIFYSSISALILSLVVLVLLRSETYLIVGSLNIYPLFLFLIVFEVCKWCFLVILFKKDLTVNKISVFVLLYKSMKFTDFPRTVFILFISCTVYYIIIVLFGAEIFNKIEETLMLSILITLLTAMPVSLQLGSCYFENFIQGVRPENIFQSLLFYSSRATLFGGWLGAFVIPLDWDRPWQAWPIPCFLGALFGYVICNCLYFVIILAMKRQIISKKGYYVLNNLGIDLLKSEINRDLQE</sequence>
<protein>
    <recommendedName>
        <fullName evidence="11">Phosphatidylinositol-glycan biosynthesis class F protein</fullName>
    </recommendedName>
</protein>
<keyword evidence="4 8" id="KW-0812">Transmembrane</keyword>
<evidence type="ECO:0000256" key="8">
    <source>
        <dbReference type="SAM" id="Phobius"/>
    </source>
</evidence>
<dbReference type="GO" id="GO:0005789">
    <property type="term" value="C:endoplasmic reticulum membrane"/>
    <property type="evidence" value="ECO:0007669"/>
    <property type="project" value="UniProtKB-SubCell"/>
</dbReference>
<organism evidence="9 10">
    <name type="scientific">Rhynocoris fuscipes</name>
    <dbReference type="NCBI Taxonomy" id="488301"/>
    <lineage>
        <taxon>Eukaryota</taxon>
        <taxon>Metazoa</taxon>
        <taxon>Ecdysozoa</taxon>
        <taxon>Arthropoda</taxon>
        <taxon>Hexapoda</taxon>
        <taxon>Insecta</taxon>
        <taxon>Pterygota</taxon>
        <taxon>Neoptera</taxon>
        <taxon>Paraneoptera</taxon>
        <taxon>Hemiptera</taxon>
        <taxon>Heteroptera</taxon>
        <taxon>Panheteroptera</taxon>
        <taxon>Cimicomorpha</taxon>
        <taxon>Reduviidae</taxon>
        <taxon>Harpactorinae</taxon>
        <taxon>Harpactorini</taxon>
        <taxon>Rhynocoris</taxon>
    </lineage>
</organism>
<comment type="caution">
    <text evidence="9">The sequence shown here is derived from an EMBL/GenBank/DDBJ whole genome shotgun (WGS) entry which is preliminary data.</text>
</comment>
<comment type="pathway">
    <text evidence="2">Glycolipid biosynthesis; glycosylphosphatidylinositol-anchor biosynthesis.</text>
</comment>
<evidence type="ECO:0000256" key="6">
    <source>
        <dbReference type="ARBA" id="ARBA00022989"/>
    </source>
</evidence>
<dbReference type="Pfam" id="PF06699">
    <property type="entry name" value="PIG-F"/>
    <property type="match status" value="1"/>
</dbReference>
<keyword evidence="5" id="KW-0256">Endoplasmic reticulum</keyword>
<dbReference type="GO" id="GO:0006506">
    <property type="term" value="P:GPI anchor biosynthetic process"/>
    <property type="evidence" value="ECO:0007669"/>
    <property type="project" value="UniProtKB-KW"/>
</dbReference>
<keyword evidence="3" id="KW-0337">GPI-anchor biosynthesis</keyword>
<evidence type="ECO:0000256" key="4">
    <source>
        <dbReference type="ARBA" id="ARBA00022692"/>
    </source>
</evidence>
<dbReference type="EMBL" id="JAPXFL010000004">
    <property type="protein sequence ID" value="KAK9507550.1"/>
    <property type="molecule type" value="Genomic_DNA"/>
</dbReference>
<feature type="transmembrane region" description="Helical" evidence="8">
    <location>
        <begin position="47"/>
        <end position="69"/>
    </location>
</feature>
<accession>A0AAW1DCV5</accession>
<keyword evidence="10" id="KW-1185">Reference proteome</keyword>
<keyword evidence="7 8" id="KW-0472">Membrane</keyword>
<name>A0AAW1DCV5_9HEMI</name>
<evidence type="ECO:0008006" key="11">
    <source>
        <dbReference type="Google" id="ProtNLM"/>
    </source>
</evidence>
<evidence type="ECO:0000256" key="1">
    <source>
        <dbReference type="ARBA" id="ARBA00004477"/>
    </source>
</evidence>
<dbReference type="Proteomes" id="UP001461498">
    <property type="component" value="Unassembled WGS sequence"/>
</dbReference>
<evidence type="ECO:0000256" key="2">
    <source>
        <dbReference type="ARBA" id="ARBA00004687"/>
    </source>
</evidence>
<evidence type="ECO:0000313" key="9">
    <source>
        <dbReference type="EMBL" id="KAK9507550.1"/>
    </source>
</evidence>
<keyword evidence="6 8" id="KW-1133">Transmembrane helix</keyword>